<keyword evidence="4 5" id="KW-0539">Nucleus</keyword>
<dbReference type="GO" id="GO:0000981">
    <property type="term" value="F:DNA-binding transcription factor activity, RNA polymerase II-specific"/>
    <property type="evidence" value="ECO:0007669"/>
    <property type="project" value="TreeGrafter"/>
</dbReference>
<evidence type="ECO:0000256" key="6">
    <source>
        <dbReference type="SAM" id="MobiDB-lite"/>
    </source>
</evidence>
<dbReference type="SMART" id="SM00339">
    <property type="entry name" value="FH"/>
    <property type="match status" value="1"/>
</dbReference>
<keyword evidence="3" id="KW-0804">Transcription</keyword>
<dbReference type="Pfam" id="PF00250">
    <property type="entry name" value="Forkhead"/>
    <property type="match status" value="1"/>
</dbReference>
<feature type="DNA-binding region" description="Fork-head" evidence="5">
    <location>
        <begin position="117"/>
        <end position="204"/>
    </location>
</feature>
<dbReference type="eggNOG" id="KOG2294">
    <property type="taxonomic scope" value="Eukaryota"/>
</dbReference>
<dbReference type="CDD" id="cd00059">
    <property type="entry name" value="FH_FOX"/>
    <property type="match status" value="1"/>
</dbReference>
<evidence type="ECO:0000256" key="5">
    <source>
        <dbReference type="PROSITE-ProRule" id="PRU00089"/>
    </source>
</evidence>
<evidence type="ECO:0000256" key="2">
    <source>
        <dbReference type="ARBA" id="ARBA00023125"/>
    </source>
</evidence>
<dbReference type="AlphaFoldDB" id="A0A066XC59"/>
<evidence type="ECO:0000256" key="3">
    <source>
        <dbReference type="ARBA" id="ARBA00023163"/>
    </source>
</evidence>
<keyword evidence="9" id="KW-1185">Reference proteome</keyword>
<dbReference type="EMBL" id="JMSE01001245">
    <property type="protein sequence ID" value="KDN63346.1"/>
    <property type="molecule type" value="Genomic_DNA"/>
</dbReference>
<evidence type="ECO:0000256" key="1">
    <source>
        <dbReference type="ARBA" id="ARBA00023015"/>
    </source>
</evidence>
<evidence type="ECO:0000313" key="9">
    <source>
        <dbReference type="Proteomes" id="UP000027238"/>
    </source>
</evidence>
<dbReference type="SUPFAM" id="SSF46785">
    <property type="entry name" value="Winged helix' DNA-binding domain"/>
    <property type="match status" value="1"/>
</dbReference>
<organism evidence="8 9">
    <name type="scientific">Colletotrichum sublineola</name>
    <name type="common">Sorghum anthracnose fungus</name>
    <dbReference type="NCBI Taxonomy" id="1173701"/>
    <lineage>
        <taxon>Eukaryota</taxon>
        <taxon>Fungi</taxon>
        <taxon>Dikarya</taxon>
        <taxon>Ascomycota</taxon>
        <taxon>Pezizomycotina</taxon>
        <taxon>Sordariomycetes</taxon>
        <taxon>Hypocreomycetidae</taxon>
        <taxon>Glomerellales</taxon>
        <taxon>Glomerellaceae</taxon>
        <taxon>Colletotrichum</taxon>
        <taxon>Colletotrichum graminicola species complex</taxon>
    </lineage>
</organism>
<dbReference type="PANTHER" id="PTHR46078:SF2">
    <property type="entry name" value="FORK-HEAD DOMAIN-CONTAINING PROTEIN"/>
    <property type="match status" value="1"/>
</dbReference>
<dbReference type="InterPro" id="IPR036390">
    <property type="entry name" value="WH_DNA-bd_sf"/>
</dbReference>
<dbReference type="HOGENOM" id="CLU_983565_0_0_1"/>
<sequence length="283" mass="31538">MRYQAAQEILWQPEDKSMISRTSMELPQVCVLVSIPFSIPPFKCQRSAASQLESMDLNGASPASPEVNSPTPPQKRQHVDVDQQVNARRMPQYTSSGEPVSPQLATETGVDQNGCKLTYAELIYKALLGTEKRQMTLRELYDWFEHNTERARNRDQGWKNSVRSNLCLNEAFQRLGGKGSCWCLVGEDLKPTRKPRASRRKKVRVLTAERNSVAPPTPLYASKSISEPATAWLDSTKWNIAVAGQHSQVSSYIGYIGDRGCGLEFSLGNMRSLDDVMVGSGVI</sequence>
<feature type="domain" description="Fork-head" evidence="7">
    <location>
        <begin position="117"/>
        <end position="204"/>
    </location>
</feature>
<dbReference type="STRING" id="1173701.A0A066XC59"/>
<dbReference type="GO" id="GO:0005634">
    <property type="term" value="C:nucleus"/>
    <property type="evidence" value="ECO:0007669"/>
    <property type="project" value="UniProtKB-SubCell"/>
</dbReference>
<evidence type="ECO:0000256" key="4">
    <source>
        <dbReference type="ARBA" id="ARBA00023242"/>
    </source>
</evidence>
<dbReference type="InterPro" id="IPR045912">
    <property type="entry name" value="FOXJ2/3-like"/>
</dbReference>
<name>A0A066XC59_COLSU</name>
<dbReference type="InterPro" id="IPR001766">
    <property type="entry name" value="Fork_head_dom"/>
</dbReference>
<comment type="subcellular location">
    <subcellularLocation>
        <location evidence="5">Nucleus</location>
    </subcellularLocation>
</comment>
<protein>
    <recommendedName>
        <fullName evidence="7">Fork-head domain-containing protein</fullName>
    </recommendedName>
</protein>
<keyword evidence="1" id="KW-0805">Transcription regulation</keyword>
<accession>A0A066XC59</accession>
<feature type="region of interest" description="Disordered" evidence="6">
    <location>
        <begin position="56"/>
        <end position="80"/>
    </location>
</feature>
<evidence type="ECO:0000313" key="8">
    <source>
        <dbReference type="EMBL" id="KDN63346.1"/>
    </source>
</evidence>
<dbReference type="Gene3D" id="1.10.10.10">
    <property type="entry name" value="Winged helix-like DNA-binding domain superfamily/Winged helix DNA-binding domain"/>
    <property type="match status" value="1"/>
</dbReference>
<dbReference type="InterPro" id="IPR036388">
    <property type="entry name" value="WH-like_DNA-bd_sf"/>
</dbReference>
<gene>
    <name evidence="8" type="ORF">CSUB01_10163</name>
</gene>
<proteinExistence type="predicted"/>
<keyword evidence="2 5" id="KW-0238">DNA-binding</keyword>
<comment type="caution">
    <text evidence="8">The sequence shown here is derived from an EMBL/GenBank/DDBJ whole genome shotgun (WGS) entry which is preliminary data.</text>
</comment>
<dbReference type="PROSITE" id="PS50039">
    <property type="entry name" value="FORK_HEAD_3"/>
    <property type="match status" value="1"/>
</dbReference>
<dbReference type="OrthoDB" id="5954824at2759"/>
<dbReference type="PANTHER" id="PTHR46078">
    <property type="entry name" value="FORKHEAD BOX PROTEIN J2 FAMILY MEMBER"/>
    <property type="match status" value="1"/>
</dbReference>
<dbReference type="GO" id="GO:0000978">
    <property type="term" value="F:RNA polymerase II cis-regulatory region sequence-specific DNA binding"/>
    <property type="evidence" value="ECO:0007669"/>
    <property type="project" value="TreeGrafter"/>
</dbReference>
<reference evidence="9" key="1">
    <citation type="journal article" date="2014" name="Genome Announc.">
        <title>Draft genome sequence of Colletotrichum sublineola, a destructive pathogen of cultivated sorghum.</title>
        <authorList>
            <person name="Baroncelli R."/>
            <person name="Sanz-Martin J.M."/>
            <person name="Rech G.E."/>
            <person name="Sukno S.A."/>
            <person name="Thon M.R."/>
        </authorList>
    </citation>
    <scope>NUCLEOTIDE SEQUENCE [LARGE SCALE GENOMIC DNA]</scope>
    <source>
        <strain evidence="9">TX430BB</strain>
    </source>
</reference>
<evidence type="ECO:0000259" key="7">
    <source>
        <dbReference type="PROSITE" id="PS50039"/>
    </source>
</evidence>
<dbReference type="Proteomes" id="UP000027238">
    <property type="component" value="Unassembled WGS sequence"/>
</dbReference>